<dbReference type="EMBL" id="MN739955">
    <property type="protein sequence ID" value="QHT79807.1"/>
    <property type="molecule type" value="Genomic_DNA"/>
</dbReference>
<sequence>MFESFLSRFMGMNWAEITYILDEEEQLAREIALREFVAKRRELLSKGEYELEDGEIIE</sequence>
<reference evidence="1" key="1">
    <citation type="journal article" date="2020" name="Nature">
        <title>Giant virus diversity and host interactions through global metagenomics.</title>
        <authorList>
            <person name="Schulz F."/>
            <person name="Roux S."/>
            <person name="Paez-Espino D."/>
            <person name="Jungbluth S."/>
            <person name="Walsh D.A."/>
            <person name="Denef V.J."/>
            <person name="McMahon K.D."/>
            <person name="Konstantinidis K.T."/>
            <person name="Eloe-Fadrosh E.A."/>
            <person name="Kyrpides N.C."/>
            <person name="Woyke T."/>
        </authorList>
    </citation>
    <scope>NUCLEOTIDE SEQUENCE</scope>
    <source>
        <strain evidence="1">GVMAG-M-3300023184-105</strain>
    </source>
</reference>
<proteinExistence type="predicted"/>
<dbReference type="AlphaFoldDB" id="A0A6C0HHC1"/>
<name>A0A6C0HHC1_9ZZZZ</name>
<evidence type="ECO:0000313" key="1">
    <source>
        <dbReference type="EMBL" id="QHT79807.1"/>
    </source>
</evidence>
<organism evidence="1">
    <name type="scientific">viral metagenome</name>
    <dbReference type="NCBI Taxonomy" id="1070528"/>
    <lineage>
        <taxon>unclassified sequences</taxon>
        <taxon>metagenomes</taxon>
        <taxon>organismal metagenomes</taxon>
    </lineage>
</organism>
<accession>A0A6C0HHC1</accession>
<protein>
    <submittedName>
        <fullName evidence="1">Uncharacterized protein</fullName>
    </submittedName>
</protein>